<keyword evidence="3" id="KW-1185">Reference proteome</keyword>
<sequence>MPRVPAAPSSGTGGLSNLLSMLSPGTGQSGGGINLFGMIANAQKAIQTAQTVLPMVQQFGPLIKNAPAIISVLKSMQASEETASKETEESEEESDEAENEQKKEQTETKQADTGKEKKNKAVKEKKISWDSEDFVTRPSRPRMYI</sequence>
<gene>
    <name evidence="2" type="ORF">GCM10007968_00160</name>
</gene>
<accession>A0A917RXA6</accession>
<dbReference type="InterPro" id="IPR025571">
    <property type="entry name" value="YqfQ"/>
</dbReference>
<dbReference type="EMBL" id="BMOK01000001">
    <property type="protein sequence ID" value="GGL40156.1"/>
    <property type="molecule type" value="Genomic_DNA"/>
</dbReference>
<dbReference type="RefSeq" id="WP_188800552.1">
    <property type="nucleotide sequence ID" value="NZ_BMOK01000001.1"/>
</dbReference>
<feature type="region of interest" description="Disordered" evidence="1">
    <location>
        <begin position="76"/>
        <end position="145"/>
    </location>
</feature>
<dbReference type="Pfam" id="PF14181">
    <property type="entry name" value="YqfQ"/>
    <property type="match status" value="1"/>
</dbReference>
<evidence type="ECO:0000313" key="2">
    <source>
        <dbReference type="EMBL" id="GGL40156.1"/>
    </source>
</evidence>
<comment type="caution">
    <text evidence="2">The sequence shown here is derived from an EMBL/GenBank/DDBJ whole genome shotgun (WGS) entry which is preliminary data.</text>
</comment>
<dbReference type="Proteomes" id="UP000654670">
    <property type="component" value="Unassembled WGS sequence"/>
</dbReference>
<protein>
    <recommendedName>
        <fullName evidence="4">YqfQ-like protein</fullName>
    </recommendedName>
</protein>
<evidence type="ECO:0000313" key="3">
    <source>
        <dbReference type="Proteomes" id="UP000654670"/>
    </source>
</evidence>
<feature type="compositionally biased region" description="Basic and acidic residues" evidence="1">
    <location>
        <begin position="99"/>
        <end position="129"/>
    </location>
</feature>
<proteinExistence type="predicted"/>
<evidence type="ECO:0000256" key="1">
    <source>
        <dbReference type="SAM" id="MobiDB-lite"/>
    </source>
</evidence>
<feature type="compositionally biased region" description="Acidic residues" evidence="1">
    <location>
        <begin position="88"/>
        <end position="98"/>
    </location>
</feature>
<reference evidence="2" key="2">
    <citation type="submission" date="2020-09" db="EMBL/GenBank/DDBJ databases">
        <authorList>
            <person name="Sun Q."/>
            <person name="Ohkuma M."/>
        </authorList>
    </citation>
    <scope>NUCLEOTIDE SEQUENCE</scope>
    <source>
        <strain evidence="2">JCM 15325</strain>
    </source>
</reference>
<name>A0A917RXA6_9BACL</name>
<dbReference type="AlphaFoldDB" id="A0A917RXA6"/>
<organism evidence="2 3">
    <name type="scientific">Sporolactobacillus putidus</name>
    <dbReference type="NCBI Taxonomy" id="492735"/>
    <lineage>
        <taxon>Bacteria</taxon>
        <taxon>Bacillati</taxon>
        <taxon>Bacillota</taxon>
        <taxon>Bacilli</taxon>
        <taxon>Bacillales</taxon>
        <taxon>Sporolactobacillaceae</taxon>
        <taxon>Sporolactobacillus</taxon>
    </lineage>
</organism>
<reference evidence="2" key="1">
    <citation type="journal article" date="2014" name="Int. J. Syst. Evol. Microbiol.">
        <title>Complete genome sequence of Corynebacterium casei LMG S-19264T (=DSM 44701T), isolated from a smear-ripened cheese.</title>
        <authorList>
            <consortium name="US DOE Joint Genome Institute (JGI-PGF)"/>
            <person name="Walter F."/>
            <person name="Albersmeier A."/>
            <person name="Kalinowski J."/>
            <person name="Ruckert C."/>
        </authorList>
    </citation>
    <scope>NUCLEOTIDE SEQUENCE</scope>
    <source>
        <strain evidence="2">JCM 15325</strain>
    </source>
</reference>
<evidence type="ECO:0008006" key="4">
    <source>
        <dbReference type="Google" id="ProtNLM"/>
    </source>
</evidence>